<name>A0A1V8NSU5_CITBR</name>
<sequence length="785" mass="88895">MHTQTIYELSQEAERLLMLSLEHLRQLQKLPMTSLDDVALKQGEHSRQVVQPLHFSARGMDVQQATLNNELRKITRLEMVLAIVGTMKAGKSTTINAIVGTEVLPNRNRPMTALPTLIRHTPGQKEPVLHFSHVTPIDALMKVLQQRVRECDRQRLTQTLEIDKDMNVLLQHIENGVAFERYYLGAQPIFHCLKSLNDLVRLSKALEVDFPFAAYAAIEHIPVIEVEFVHLGGQASYPGQLTLLDTPGPNEAGQPHLQKMLNEQLARASAVLVVMDYTQLKSISDEEVRHAVMAVGKSVPLYALVNKFDQKDRNSDDEEQVRALISGTLMQGGIAPERIYPVSSMWGYLANRARHELMARGRLPDHQVQRWVQDFAEAALGRRWCTNDLEDTEHIRHAADLLWEDSLFEQPIQKVIHAAYANASLYALRSASHKLLNYAQSAHEYLEFRAHGLTVAYEKLRLNITHIEEDMQQLEVSQGRVSDEVSHEVELALEAAAAYLNEQQTEILCGINTFFIKENVLMMSQHGQGAGVSSAEMAGEMLVLHDEGQAKIVLDKMRSSCEVVLLAAQESISRDLALRFEQLESTLSRALNDAIRPIEQRVKEELNHAGFRARIRFPAFHAAMFNFNTRQLFNEAIEQDIPAENAPSTGGVVRDTFSRWLNQPNWGWNEYVETKTRYLIDMGALHKNLVHYVTQFCQQIRKALAAQVDISVTAGMATFFADFSLCLTQLQASLRESLTLRQQNESAVNALNEQLQHRITTAAWLYEDSRLLRDDINTLFATEHT</sequence>
<dbReference type="GO" id="GO:0043022">
    <property type="term" value="F:ribosome binding"/>
    <property type="evidence" value="ECO:0007669"/>
    <property type="project" value="TreeGrafter"/>
</dbReference>
<dbReference type="PROSITE" id="PS51718">
    <property type="entry name" value="G_DYNAMIN_2"/>
    <property type="match status" value="1"/>
</dbReference>
<protein>
    <submittedName>
        <fullName evidence="2">Clamp-binding protein CrfC</fullName>
    </submittedName>
</protein>
<dbReference type="Proteomes" id="UP000192573">
    <property type="component" value="Unassembled WGS sequence"/>
</dbReference>
<dbReference type="Gene3D" id="3.40.50.300">
    <property type="entry name" value="P-loop containing nucleotide triphosphate hydrolases"/>
    <property type="match status" value="1"/>
</dbReference>
<dbReference type="AlphaFoldDB" id="A0A1V8NSU5"/>
<dbReference type="InterPro" id="IPR045063">
    <property type="entry name" value="Dynamin_N"/>
</dbReference>
<accession>A0A1V8NSU5</accession>
<evidence type="ECO:0000313" key="3">
    <source>
        <dbReference type="Proteomes" id="UP000192573"/>
    </source>
</evidence>
<dbReference type="PANTHER" id="PTHR43834:SF6">
    <property type="entry name" value="GTPASE DER"/>
    <property type="match status" value="1"/>
</dbReference>
<dbReference type="RefSeq" id="WP_080860682.1">
    <property type="nucleotide sequence ID" value="NZ_CP077405.1"/>
</dbReference>
<reference evidence="2 3" key="1">
    <citation type="submission" date="2017-03" db="EMBL/GenBank/DDBJ databases">
        <authorList>
            <person name="Afonso C.L."/>
            <person name="Miller P.J."/>
            <person name="Scott M.A."/>
            <person name="Spackman E."/>
            <person name="Goraichik I."/>
            <person name="Dimitrov K.M."/>
            <person name="Suarez D.L."/>
            <person name="Swayne D.E."/>
        </authorList>
    </citation>
    <scope>NUCLEOTIDE SEQUENCE [LARGE SCALE GENOMIC DNA]</scope>
    <source>
        <strain evidence="2 3">ATCC 51113</strain>
    </source>
</reference>
<dbReference type="PANTHER" id="PTHR43834">
    <property type="entry name" value="GTPASE DER"/>
    <property type="match status" value="1"/>
</dbReference>
<dbReference type="NCBIfam" id="NF007368">
    <property type="entry name" value="PRK09866.1"/>
    <property type="match status" value="1"/>
</dbReference>
<comment type="caution">
    <text evidence="2">The sequence shown here is derived from an EMBL/GenBank/DDBJ whole genome shotgun (WGS) entry which is preliminary data.</text>
</comment>
<dbReference type="GO" id="GO:0005525">
    <property type="term" value="F:GTP binding"/>
    <property type="evidence" value="ECO:0007669"/>
    <property type="project" value="InterPro"/>
</dbReference>
<dbReference type="InterPro" id="IPR027417">
    <property type="entry name" value="P-loop_NTPase"/>
</dbReference>
<feature type="domain" description="Dynamin-type G" evidence="1">
    <location>
        <begin position="75"/>
        <end position="414"/>
    </location>
</feature>
<dbReference type="InterPro" id="IPR030381">
    <property type="entry name" value="G_DYNAMIN_dom"/>
</dbReference>
<dbReference type="Pfam" id="PF00350">
    <property type="entry name" value="Dynamin_N"/>
    <property type="match status" value="1"/>
</dbReference>
<evidence type="ECO:0000313" key="2">
    <source>
        <dbReference type="EMBL" id="OQM39481.1"/>
    </source>
</evidence>
<dbReference type="SUPFAM" id="SSF52540">
    <property type="entry name" value="P-loop containing nucleoside triphosphate hydrolases"/>
    <property type="match status" value="1"/>
</dbReference>
<organism evidence="2 3">
    <name type="scientific">Citrobacter braakii</name>
    <dbReference type="NCBI Taxonomy" id="57706"/>
    <lineage>
        <taxon>Bacteria</taxon>
        <taxon>Pseudomonadati</taxon>
        <taxon>Pseudomonadota</taxon>
        <taxon>Gammaproteobacteria</taxon>
        <taxon>Enterobacterales</taxon>
        <taxon>Enterobacteriaceae</taxon>
        <taxon>Citrobacter</taxon>
        <taxon>Citrobacter freundii complex</taxon>
    </lineage>
</organism>
<proteinExistence type="predicted"/>
<dbReference type="EMBL" id="NAEW01000022">
    <property type="protein sequence ID" value="OQM39481.1"/>
    <property type="molecule type" value="Genomic_DNA"/>
</dbReference>
<gene>
    <name evidence="2" type="ORF">BZK42_24570</name>
</gene>
<evidence type="ECO:0000259" key="1">
    <source>
        <dbReference type="PROSITE" id="PS51718"/>
    </source>
</evidence>